<evidence type="ECO:0000313" key="2">
    <source>
        <dbReference type="EMBL" id="KAJ1718513.1"/>
    </source>
</evidence>
<dbReference type="EMBL" id="JANBOI010003397">
    <property type="protein sequence ID" value="KAJ1718513.1"/>
    <property type="molecule type" value="Genomic_DNA"/>
</dbReference>
<gene>
    <name evidence="2" type="ORF">LPJ61_006588</name>
</gene>
<name>A0A9W8CNY0_9FUNG</name>
<protein>
    <submittedName>
        <fullName evidence="2">Uncharacterized protein</fullName>
    </submittedName>
</protein>
<sequence length="108" mass="12331">MDNVQTDISVPEADNHAPVEPYNTKLTGMAINYKKDKHLPDLAAAIAKHLLFKIPTLTKFFAHQTPVQLVHDFVETYSQYYPHLSSIEFRLRDDADSANANWLMQTLC</sequence>
<reference evidence="2" key="1">
    <citation type="submission" date="2022-07" db="EMBL/GenBank/DDBJ databases">
        <title>Phylogenomic reconstructions and comparative analyses of Kickxellomycotina fungi.</title>
        <authorList>
            <person name="Reynolds N.K."/>
            <person name="Stajich J.E."/>
            <person name="Barry K."/>
            <person name="Grigoriev I.V."/>
            <person name="Crous P."/>
            <person name="Smith M.E."/>
        </authorList>
    </citation>
    <scope>NUCLEOTIDE SEQUENCE</scope>
    <source>
        <strain evidence="2">BCRC 34381</strain>
    </source>
</reference>
<organism evidence="2 3">
    <name type="scientific">Coemansia biformis</name>
    <dbReference type="NCBI Taxonomy" id="1286918"/>
    <lineage>
        <taxon>Eukaryota</taxon>
        <taxon>Fungi</taxon>
        <taxon>Fungi incertae sedis</taxon>
        <taxon>Zoopagomycota</taxon>
        <taxon>Kickxellomycotina</taxon>
        <taxon>Kickxellomycetes</taxon>
        <taxon>Kickxellales</taxon>
        <taxon>Kickxellaceae</taxon>
        <taxon>Coemansia</taxon>
    </lineage>
</organism>
<feature type="region of interest" description="Disordered" evidence="1">
    <location>
        <begin position="1"/>
        <end position="21"/>
    </location>
</feature>
<dbReference type="OrthoDB" id="5664002at2759"/>
<evidence type="ECO:0000256" key="1">
    <source>
        <dbReference type="SAM" id="MobiDB-lite"/>
    </source>
</evidence>
<proteinExistence type="predicted"/>
<evidence type="ECO:0000313" key="3">
    <source>
        <dbReference type="Proteomes" id="UP001143981"/>
    </source>
</evidence>
<dbReference type="AlphaFoldDB" id="A0A9W8CNY0"/>
<comment type="caution">
    <text evidence="2">The sequence shown here is derived from an EMBL/GenBank/DDBJ whole genome shotgun (WGS) entry which is preliminary data.</text>
</comment>
<dbReference type="Proteomes" id="UP001143981">
    <property type="component" value="Unassembled WGS sequence"/>
</dbReference>
<accession>A0A9W8CNY0</accession>
<keyword evidence="3" id="KW-1185">Reference proteome</keyword>